<dbReference type="OrthoDB" id="2020166at2759"/>
<proteinExistence type="inferred from homology"/>
<dbReference type="GO" id="GO:0004088">
    <property type="term" value="F:carbamoyl-phosphate synthase (glutamine-hydrolyzing) activity"/>
    <property type="evidence" value="ECO:0007669"/>
    <property type="project" value="UniProtKB-EC"/>
</dbReference>
<dbReference type="PROSITE" id="PS50891">
    <property type="entry name" value="LOB"/>
    <property type="match status" value="1"/>
</dbReference>
<evidence type="ECO:0000313" key="4">
    <source>
        <dbReference type="Proteomes" id="UP000236161"/>
    </source>
</evidence>
<gene>
    <name evidence="3" type="primary">LBD4</name>
    <name evidence="3" type="ORF">AXF42_Ash002327</name>
</gene>
<comment type="similarity">
    <text evidence="1">Belongs to the LOB domain-containing protein family.</text>
</comment>
<reference evidence="3 4" key="1">
    <citation type="journal article" date="2017" name="Nature">
        <title>The Apostasia genome and the evolution of orchids.</title>
        <authorList>
            <person name="Zhang G.Q."/>
            <person name="Liu K.W."/>
            <person name="Li Z."/>
            <person name="Lohaus R."/>
            <person name="Hsiao Y.Y."/>
            <person name="Niu S.C."/>
            <person name="Wang J.Y."/>
            <person name="Lin Y.C."/>
            <person name="Xu Q."/>
            <person name="Chen L.J."/>
            <person name="Yoshida K."/>
            <person name="Fujiwara S."/>
            <person name="Wang Z.W."/>
            <person name="Zhang Y.Q."/>
            <person name="Mitsuda N."/>
            <person name="Wang M."/>
            <person name="Liu G.H."/>
            <person name="Pecoraro L."/>
            <person name="Huang H.X."/>
            <person name="Xiao X.J."/>
            <person name="Lin M."/>
            <person name="Wu X.Y."/>
            <person name="Wu W.L."/>
            <person name="Chen Y.Y."/>
            <person name="Chang S.B."/>
            <person name="Sakamoto S."/>
            <person name="Ohme-Takagi M."/>
            <person name="Yagi M."/>
            <person name="Zeng S.J."/>
            <person name="Shen C.Y."/>
            <person name="Yeh C.M."/>
            <person name="Luo Y.B."/>
            <person name="Tsai W.C."/>
            <person name="Van de Peer Y."/>
            <person name="Liu Z.J."/>
        </authorList>
    </citation>
    <scope>NUCLEOTIDE SEQUENCE [LARGE SCALE GENOMIC DNA]</scope>
    <source>
        <strain evidence="4">cv. Shenzhen</strain>
        <tissue evidence="3">Stem</tissue>
    </source>
</reference>
<dbReference type="Proteomes" id="UP000236161">
    <property type="component" value="Unassembled WGS sequence"/>
</dbReference>
<organism evidence="3 4">
    <name type="scientific">Apostasia shenzhenica</name>
    <dbReference type="NCBI Taxonomy" id="1088818"/>
    <lineage>
        <taxon>Eukaryota</taxon>
        <taxon>Viridiplantae</taxon>
        <taxon>Streptophyta</taxon>
        <taxon>Embryophyta</taxon>
        <taxon>Tracheophyta</taxon>
        <taxon>Spermatophyta</taxon>
        <taxon>Magnoliopsida</taxon>
        <taxon>Liliopsida</taxon>
        <taxon>Asparagales</taxon>
        <taxon>Orchidaceae</taxon>
        <taxon>Apostasioideae</taxon>
        <taxon>Apostasia</taxon>
    </lineage>
</organism>
<keyword evidence="4" id="KW-1185">Reference proteome</keyword>
<accession>A0A2I0AN97</accession>
<dbReference type="PANTHER" id="PTHR31301:SF58">
    <property type="entry name" value="LOB DOMAIN-CONTAINING PROTEIN 3"/>
    <property type="match status" value="1"/>
</dbReference>
<name>A0A2I0AN97_9ASPA</name>
<dbReference type="EMBL" id="KZ451969">
    <property type="protein sequence ID" value="PKA57023.1"/>
    <property type="molecule type" value="Genomic_DNA"/>
</dbReference>
<dbReference type="InterPro" id="IPR004883">
    <property type="entry name" value="LOB"/>
</dbReference>
<evidence type="ECO:0000256" key="1">
    <source>
        <dbReference type="ARBA" id="ARBA00005474"/>
    </source>
</evidence>
<sequence>MAGEVRDVAGSKATVAGAGAGVSPCAGCRLLRRRCSPDCVFAPYFPADEPHKFANVHKVFGASNVNKLLQEVAVAQRSDAASSLVYEANARLRDPVYGCAGAVSNLQRQIDILSAQLALARAETLRLRLRLHHAAHLAGSSAAVQLSAGSASSSAAAATASDADGKQSFSPAMFMEPHSIGQPMWSC</sequence>
<feature type="domain" description="LOB" evidence="2">
    <location>
        <begin position="23"/>
        <end position="124"/>
    </location>
</feature>
<dbReference type="Pfam" id="PF03195">
    <property type="entry name" value="LOB"/>
    <property type="match status" value="1"/>
</dbReference>
<dbReference type="AlphaFoldDB" id="A0A2I0AN97"/>
<protein>
    <submittedName>
        <fullName evidence="3">LOB domain-containing protein 4</fullName>
        <ecNumber evidence="3">6.3.5.5</ecNumber>
    </submittedName>
</protein>
<dbReference type="STRING" id="1088818.A0A2I0AN97"/>
<keyword evidence="3" id="KW-0436">Ligase</keyword>
<evidence type="ECO:0000259" key="2">
    <source>
        <dbReference type="PROSITE" id="PS50891"/>
    </source>
</evidence>
<dbReference type="EC" id="6.3.5.5" evidence="3"/>
<dbReference type="PANTHER" id="PTHR31301">
    <property type="entry name" value="LOB DOMAIN-CONTAINING PROTEIN 4-RELATED"/>
    <property type="match status" value="1"/>
</dbReference>
<evidence type="ECO:0000313" key="3">
    <source>
        <dbReference type="EMBL" id="PKA57023.1"/>
    </source>
</evidence>